<keyword evidence="4" id="KW-1185">Reference proteome</keyword>
<feature type="domain" description="CHASE2" evidence="2">
    <location>
        <begin position="85"/>
        <end position="494"/>
    </location>
</feature>
<feature type="transmembrane region" description="Helical" evidence="1">
    <location>
        <begin position="478"/>
        <end position="495"/>
    </location>
</feature>
<feature type="transmembrane region" description="Helical" evidence="1">
    <location>
        <begin position="501"/>
        <end position="522"/>
    </location>
</feature>
<organism evidence="3 4">
    <name type="scientific">Paraburkholderia solitsugae</name>
    <dbReference type="NCBI Taxonomy" id="2675748"/>
    <lineage>
        <taxon>Bacteria</taxon>
        <taxon>Pseudomonadati</taxon>
        <taxon>Pseudomonadota</taxon>
        <taxon>Betaproteobacteria</taxon>
        <taxon>Burkholderiales</taxon>
        <taxon>Burkholderiaceae</taxon>
        <taxon>Paraburkholderia</taxon>
    </lineage>
</organism>
<evidence type="ECO:0000313" key="3">
    <source>
        <dbReference type="EMBL" id="NPT45573.1"/>
    </source>
</evidence>
<proteinExistence type="predicted"/>
<sequence length="563" mass="62606">MTDPTNEQHVVRKAERRDIKARLTAARSVSRPRWKHIRRRGRARPRWVRRWFIGFALGCAIEAVIHVAGHTYQFGPIVAAQNWGLDVVNRLNVRHCSILGACPEFEPLENRPMLVRIDDETWRNPAWGGGEPNRAPQTELGTLVDHAFQLGARQVVVDIAVEDRGSIETTSSGRGDPSDLDRYEDGRFASSLSELVTKPYFEPNCHDRKLIVVRSERRPLPQDADAFLPELRQSKSIDRLIASSGGRIVAAAPYFEVNSDQVLREWDLFRVVCERGSSSTVQGTLRIVPSVQLLTRANELNIRSDVVELASGLPCAPFPALGASQLTASDLAQRSCELKQTLDGQSEASGACGQAGHGDSSIGLKKRYWEKIREAFSAAGAPIGELPDAGEVGNRIVFRYPPDKMDILPALPLLNFSAEFMQQWRDQVQGRVVVIGQTFEEAGDKYYTPLGRMPGALVLANAIDSMAENQLMREPNTYVLLFVILTIFVVSFISATVNPLIATTVATLVVIVVSGGVSFLFFSHGVWLDFSAPIIGIQIERWIESIKERRELNRLTKSHDKHN</sequence>
<name>A0ABX2C002_9BURK</name>
<gene>
    <name evidence="3" type="ORF">GNZ12_30480</name>
</gene>
<dbReference type="InterPro" id="IPR007890">
    <property type="entry name" value="CHASE2"/>
</dbReference>
<dbReference type="Proteomes" id="UP000652198">
    <property type="component" value="Unassembled WGS sequence"/>
</dbReference>
<comment type="caution">
    <text evidence="3">The sequence shown here is derived from an EMBL/GenBank/DDBJ whole genome shotgun (WGS) entry which is preliminary data.</text>
</comment>
<dbReference type="Pfam" id="PF05226">
    <property type="entry name" value="CHASE2"/>
    <property type="match status" value="1"/>
</dbReference>
<keyword evidence="1" id="KW-0472">Membrane</keyword>
<evidence type="ECO:0000313" key="4">
    <source>
        <dbReference type="Proteomes" id="UP000652198"/>
    </source>
</evidence>
<dbReference type="EMBL" id="WOEY01000122">
    <property type="protein sequence ID" value="NPT45573.1"/>
    <property type="molecule type" value="Genomic_DNA"/>
</dbReference>
<keyword evidence="1" id="KW-1133">Transmembrane helix</keyword>
<evidence type="ECO:0000256" key="1">
    <source>
        <dbReference type="SAM" id="Phobius"/>
    </source>
</evidence>
<keyword evidence="1" id="KW-0812">Transmembrane</keyword>
<protein>
    <submittedName>
        <fullName evidence="3">CHASE2 domain-containing protein</fullName>
    </submittedName>
</protein>
<dbReference type="SMART" id="SM01080">
    <property type="entry name" value="CHASE2"/>
    <property type="match status" value="1"/>
</dbReference>
<reference evidence="3 4" key="1">
    <citation type="submission" date="2019-11" db="EMBL/GenBank/DDBJ databases">
        <title>Metabolism of dissolved organic matter in forest soils.</title>
        <authorList>
            <person name="Cyle K.T."/>
            <person name="Wilhelm R.C."/>
            <person name="Martinez C.E."/>
        </authorList>
    </citation>
    <scope>NUCLEOTIDE SEQUENCE [LARGE SCALE GENOMIC DNA]</scope>
    <source>
        <strain evidence="3 4">1N</strain>
    </source>
</reference>
<evidence type="ECO:0000259" key="2">
    <source>
        <dbReference type="SMART" id="SM01080"/>
    </source>
</evidence>
<accession>A0ABX2C002</accession>